<accession>A0A1S9DWP4</accession>
<comment type="caution">
    <text evidence="1">The sequence shown here is derived from an EMBL/GenBank/DDBJ whole genome shotgun (WGS) entry which is preliminary data.</text>
</comment>
<sequence>MSTSYDISVQEPVHGQNDIKNAEEAIKRFREDDDPQTVFFLNFAPEFDGMEDLHVTKYSWATKIEQTVQAQYGKEKERHAIQLSWDRASYRAKLVDYLLRTTPWCIFGVDRVKDAEKHDLTGDYHHDKEVYKGATSDWLQASLPEVPVDRLQVIVKYIAETLALGQGRLQGVQRFAVALSVESENEALNQPGLRTVVLAFDRKAKENQVEVTGTLYEAKVNNKLLHQQKFDQKMLDLGKPLVHEWTLDIAA</sequence>
<protein>
    <submittedName>
        <fullName evidence="1">Uncharacterized protein</fullName>
    </submittedName>
</protein>
<dbReference type="OrthoDB" id="4740148at2759"/>
<dbReference type="VEuPathDB" id="FungiDB:AO090005000387"/>
<dbReference type="AlphaFoldDB" id="A0A1S9DWP4"/>
<name>A0A1S9DWP4_ASPOZ</name>
<dbReference type="Proteomes" id="UP000190312">
    <property type="component" value="Unassembled WGS sequence"/>
</dbReference>
<gene>
    <name evidence="1" type="ORF">OAory_01010650</name>
</gene>
<evidence type="ECO:0000313" key="1">
    <source>
        <dbReference type="EMBL" id="OOO13316.1"/>
    </source>
</evidence>
<evidence type="ECO:0000313" key="2">
    <source>
        <dbReference type="Proteomes" id="UP000190312"/>
    </source>
</evidence>
<reference evidence="1 2" key="1">
    <citation type="submission" date="2016-10" db="EMBL/GenBank/DDBJ databases">
        <title>Genome sequencing of Aspergillus oryzae BCC7051.</title>
        <authorList>
            <person name="Thammarongtham C."/>
            <person name="Vorapreeda T."/>
            <person name="Nookaew I."/>
            <person name="Srisuk T."/>
            <person name="Land M."/>
            <person name="Jeennor S."/>
            <person name="Laoteng K."/>
        </authorList>
    </citation>
    <scope>NUCLEOTIDE SEQUENCE [LARGE SCALE GENOMIC DNA]</scope>
    <source>
        <strain evidence="1 2">BCC7051</strain>
    </source>
</reference>
<proteinExistence type="predicted"/>
<dbReference type="EMBL" id="MKZY01000002">
    <property type="protein sequence ID" value="OOO13316.1"/>
    <property type="molecule type" value="Genomic_DNA"/>
</dbReference>
<organism evidence="1 2">
    <name type="scientific">Aspergillus oryzae</name>
    <name type="common">Yellow koji mold</name>
    <dbReference type="NCBI Taxonomy" id="5062"/>
    <lineage>
        <taxon>Eukaryota</taxon>
        <taxon>Fungi</taxon>
        <taxon>Dikarya</taxon>
        <taxon>Ascomycota</taxon>
        <taxon>Pezizomycotina</taxon>
        <taxon>Eurotiomycetes</taxon>
        <taxon>Eurotiomycetidae</taxon>
        <taxon>Eurotiales</taxon>
        <taxon>Aspergillaceae</taxon>
        <taxon>Aspergillus</taxon>
        <taxon>Aspergillus subgen. Circumdati</taxon>
    </lineage>
</organism>